<organism evidence="2 3">
    <name type="scientific">Gangjinia marincola</name>
    <dbReference type="NCBI Taxonomy" id="578463"/>
    <lineage>
        <taxon>Bacteria</taxon>
        <taxon>Pseudomonadati</taxon>
        <taxon>Bacteroidota</taxon>
        <taxon>Flavobacteriia</taxon>
        <taxon>Flavobacteriales</taxon>
        <taxon>Flavobacteriaceae</taxon>
        <taxon>Gangjinia</taxon>
    </lineage>
</organism>
<feature type="transmembrane region" description="Helical" evidence="1">
    <location>
        <begin position="159"/>
        <end position="178"/>
    </location>
</feature>
<feature type="transmembrane region" description="Helical" evidence="1">
    <location>
        <begin position="309"/>
        <end position="326"/>
    </location>
</feature>
<feature type="transmembrane region" description="Helical" evidence="1">
    <location>
        <begin position="9"/>
        <end position="29"/>
    </location>
</feature>
<evidence type="ECO:0000256" key="1">
    <source>
        <dbReference type="SAM" id="Phobius"/>
    </source>
</evidence>
<accession>A0ABN1MHZ2</accession>
<protein>
    <submittedName>
        <fullName evidence="2">Uncharacterized protein</fullName>
    </submittedName>
</protein>
<feature type="transmembrane region" description="Helical" evidence="1">
    <location>
        <begin position="63"/>
        <end position="82"/>
    </location>
</feature>
<dbReference type="EMBL" id="BAAAFG010000015">
    <property type="protein sequence ID" value="GAA0872768.1"/>
    <property type="molecule type" value="Genomic_DNA"/>
</dbReference>
<gene>
    <name evidence="2" type="ORF">GCM10009117_19150</name>
</gene>
<name>A0ABN1MHZ2_9FLAO</name>
<evidence type="ECO:0000313" key="2">
    <source>
        <dbReference type="EMBL" id="GAA0872768.1"/>
    </source>
</evidence>
<feature type="transmembrane region" description="Helical" evidence="1">
    <location>
        <begin position="190"/>
        <end position="215"/>
    </location>
</feature>
<sequence length="385" mass="44578">MKLFNLKTYFAGSILILFYITEFISKIGFYANSPNSIQLFTKISVALYFLMEMTVSLKKRKSIIIGFLTLTAGFILGQNFLIGGFTMYSIKIFGKYIFALLVLQYFYFNPLSKKAKSFLIQAFKLLIIVNAMFIILGLIFDIHVFETYKYGRFGYNGLLRNSSTSSYFYLIAVFYVLFKRNLPLRYDSLFVIVMISSLLIGTKSVYLSILFFGFFKVYKMCISTKARVLLISLVSLIGLGLFYIVFYNYTSFTTIQEEKGILSSILSFRNDLFINRTLPHITNHWSFIHYLFGGVDDPYVRSQLDLIDVLHFFGLVGTILYIYMYYKLLVTFTLNYKAVALLFFLSFIIMLSGNFLSNPTVVMYIVFVQQILKTSDTTSFETRII</sequence>
<keyword evidence="1" id="KW-0472">Membrane</keyword>
<feature type="transmembrane region" description="Helical" evidence="1">
    <location>
        <begin position="338"/>
        <end position="367"/>
    </location>
</feature>
<dbReference type="Proteomes" id="UP001500507">
    <property type="component" value="Unassembled WGS sequence"/>
</dbReference>
<feature type="transmembrane region" description="Helical" evidence="1">
    <location>
        <begin position="88"/>
        <end position="106"/>
    </location>
</feature>
<reference evidence="2 3" key="1">
    <citation type="journal article" date="2019" name="Int. J. Syst. Evol. Microbiol.">
        <title>The Global Catalogue of Microorganisms (GCM) 10K type strain sequencing project: providing services to taxonomists for standard genome sequencing and annotation.</title>
        <authorList>
            <consortium name="The Broad Institute Genomics Platform"/>
            <consortium name="The Broad Institute Genome Sequencing Center for Infectious Disease"/>
            <person name="Wu L."/>
            <person name="Ma J."/>
        </authorList>
    </citation>
    <scope>NUCLEOTIDE SEQUENCE [LARGE SCALE GENOMIC DNA]</scope>
    <source>
        <strain evidence="2 3">JCM 16082</strain>
    </source>
</reference>
<keyword evidence="3" id="KW-1185">Reference proteome</keyword>
<feature type="transmembrane region" description="Helical" evidence="1">
    <location>
        <begin position="118"/>
        <end position="139"/>
    </location>
</feature>
<dbReference type="RefSeq" id="WP_343766656.1">
    <property type="nucleotide sequence ID" value="NZ_BAAAFG010000015.1"/>
</dbReference>
<evidence type="ECO:0000313" key="3">
    <source>
        <dbReference type="Proteomes" id="UP001500507"/>
    </source>
</evidence>
<feature type="transmembrane region" description="Helical" evidence="1">
    <location>
        <begin position="227"/>
        <end position="249"/>
    </location>
</feature>
<comment type="caution">
    <text evidence="2">The sequence shown here is derived from an EMBL/GenBank/DDBJ whole genome shotgun (WGS) entry which is preliminary data.</text>
</comment>
<keyword evidence="1" id="KW-0812">Transmembrane</keyword>
<keyword evidence="1" id="KW-1133">Transmembrane helix</keyword>
<proteinExistence type="predicted"/>